<evidence type="ECO:0000256" key="1">
    <source>
        <dbReference type="SAM" id="SignalP"/>
    </source>
</evidence>
<feature type="chain" id="PRO_5016356098" description="Secreted protein" evidence="1">
    <location>
        <begin position="21"/>
        <end position="110"/>
    </location>
</feature>
<gene>
    <name evidence="2" type="ORF">BO83DRAFT_375804</name>
</gene>
<organism evidence="2 3">
    <name type="scientific">Aspergillus eucalypticola (strain CBS 122712 / IBT 29274)</name>
    <dbReference type="NCBI Taxonomy" id="1448314"/>
    <lineage>
        <taxon>Eukaryota</taxon>
        <taxon>Fungi</taxon>
        <taxon>Dikarya</taxon>
        <taxon>Ascomycota</taxon>
        <taxon>Pezizomycotina</taxon>
        <taxon>Eurotiomycetes</taxon>
        <taxon>Eurotiomycetidae</taxon>
        <taxon>Eurotiales</taxon>
        <taxon>Aspergillaceae</taxon>
        <taxon>Aspergillus</taxon>
        <taxon>Aspergillus subgen. Circumdati</taxon>
    </lineage>
</organism>
<dbReference type="EMBL" id="MSFU01000005">
    <property type="protein sequence ID" value="PWY79861.1"/>
    <property type="molecule type" value="Genomic_DNA"/>
</dbReference>
<keyword evidence="3" id="KW-1185">Reference proteome</keyword>
<dbReference type="AlphaFoldDB" id="A0A317W2M5"/>
<comment type="caution">
    <text evidence="2">The sequence shown here is derived from an EMBL/GenBank/DDBJ whole genome shotgun (WGS) entry which is preliminary data.</text>
</comment>
<accession>A0A317W2M5</accession>
<protein>
    <recommendedName>
        <fullName evidence="4">Secreted protein</fullName>
    </recommendedName>
</protein>
<name>A0A317W2M5_ASPEC</name>
<keyword evidence="1" id="KW-0732">Signal</keyword>
<proteinExistence type="predicted"/>
<reference evidence="2" key="1">
    <citation type="submission" date="2016-12" db="EMBL/GenBank/DDBJ databases">
        <title>The genomes of Aspergillus section Nigri reveals drivers in fungal speciation.</title>
        <authorList>
            <consortium name="DOE Joint Genome Institute"/>
            <person name="Vesth T.C."/>
            <person name="Nybo J."/>
            <person name="Theobald S."/>
            <person name="Brandl J."/>
            <person name="Frisvad J.C."/>
            <person name="Nielsen K.F."/>
            <person name="Lyhne E.K."/>
            <person name="Kogle M.E."/>
            <person name="Kuo A."/>
            <person name="Riley R."/>
            <person name="Clum A."/>
            <person name="Nolan M."/>
            <person name="Lipzen A."/>
            <person name="Salamov A."/>
            <person name="Henrissat B."/>
            <person name="Wiebenga A."/>
            <person name="De vries R.P."/>
            <person name="Grigoriev I.V."/>
            <person name="Mortensen U.H."/>
            <person name="Andersen M.R."/>
            <person name="Baker S.E."/>
        </authorList>
    </citation>
    <scope>NUCLEOTIDE SEQUENCE</scope>
    <source>
        <strain evidence="2">CBS 122712</strain>
    </source>
</reference>
<sequence>MPFPLSAGLLLLLLAFSLSAVPLHLIWSFCWFMQASAALRFVQAMFQLSAAPNPRQFHISSMITRQISTHELCIPGGISTSQPHILYFFKTYRSQLACSQSVTLPQSSTS</sequence>
<evidence type="ECO:0000313" key="2">
    <source>
        <dbReference type="EMBL" id="PWY79861.1"/>
    </source>
</evidence>
<dbReference type="VEuPathDB" id="FungiDB:BO83DRAFT_375804"/>
<evidence type="ECO:0000313" key="3">
    <source>
        <dbReference type="Proteomes" id="UP000246171"/>
    </source>
</evidence>
<dbReference type="Proteomes" id="UP000246171">
    <property type="component" value="Unassembled WGS sequence"/>
</dbReference>
<dbReference type="OrthoDB" id="10589463at2759"/>
<feature type="signal peptide" evidence="1">
    <location>
        <begin position="1"/>
        <end position="20"/>
    </location>
</feature>
<dbReference type="RefSeq" id="XP_025391008.1">
    <property type="nucleotide sequence ID" value="XM_025530552.1"/>
</dbReference>
<dbReference type="GeneID" id="37052514"/>
<evidence type="ECO:0008006" key="4">
    <source>
        <dbReference type="Google" id="ProtNLM"/>
    </source>
</evidence>